<dbReference type="Proteomes" id="UP001597183">
    <property type="component" value="Unassembled WGS sequence"/>
</dbReference>
<evidence type="ECO:0000313" key="1">
    <source>
        <dbReference type="EMBL" id="MFD1370734.1"/>
    </source>
</evidence>
<keyword evidence="2" id="KW-1185">Reference proteome</keyword>
<evidence type="ECO:0000313" key="2">
    <source>
        <dbReference type="Proteomes" id="UP001597183"/>
    </source>
</evidence>
<gene>
    <name evidence="1" type="ORF">ACFQ5G_35810</name>
</gene>
<dbReference type="RefSeq" id="WP_317793503.1">
    <property type="nucleotide sequence ID" value="NZ_AP028461.1"/>
</dbReference>
<sequence length="131" mass="14251">MPDTSATTSWPGDDLARIGRAEELAVTSLRTDGTLRPYVTIWVVRAGDDLYIRSARGPANGWFARATRSGKGRIRAGGLEHDVLFTEPDAGAHPGIDAAYHAKYDRYGPTIVGSVVGEHSYPVTLRLLPRF</sequence>
<reference evidence="2" key="1">
    <citation type="journal article" date="2019" name="Int. J. Syst. Evol. Microbiol.">
        <title>The Global Catalogue of Microorganisms (GCM) 10K type strain sequencing project: providing services to taxonomists for standard genome sequencing and annotation.</title>
        <authorList>
            <consortium name="The Broad Institute Genomics Platform"/>
            <consortium name="The Broad Institute Genome Sequencing Center for Infectious Disease"/>
            <person name="Wu L."/>
            <person name="Ma J."/>
        </authorList>
    </citation>
    <scope>NUCLEOTIDE SEQUENCE [LARGE SCALE GENOMIC DNA]</scope>
    <source>
        <strain evidence="2">CCM 7526</strain>
    </source>
</reference>
<dbReference type="EMBL" id="JBHTMK010000044">
    <property type="protein sequence ID" value="MFD1370734.1"/>
    <property type="molecule type" value="Genomic_DNA"/>
</dbReference>
<name>A0ABW4AIQ3_9ACTN</name>
<protein>
    <submittedName>
        <fullName evidence="1">DUF2255 family protein</fullName>
    </submittedName>
</protein>
<comment type="caution">
    <text evidence="1">The sequence shown here is derived from an EMBL/GenBank/DDBJ whole genome shotgun (WGS) entry which is preliminary data.</text>
</comment>
<dbReference type="Pfam" id="PF10012">
    <property type="entry name" value="DUF2255"/>
    <property type="match status" value="1"/>
</dbReference>
<dbReference type="InterPro" id="IPR016888">
    <property type="entry name" value="UCP028498"/>
</dbReference>
<accession>A0ABW4AIQ3</accession>
<organism evidence="1 2">
    <name type="scientific">Actinoplanes sichuanensis</name>
    <dbReference type="NCBI Taxonomy" id="512349"/>
    <lineage>
        <taxon>Bacteria</taxon>
        <taxon>Bacillati</taxon>
        <taxon>Actinomycetota</taxon>
        <taxon>Actinomycetes</taxon>
        <taxon>Micromonosporales</taxon>
        <taxon>Micromonosporaceae</taxon>
        <taxon>Actinoplanes</taxon>
    </lineage>
</organism>
<proteinExistence type="predicted"/>